<proteinExistence type="predicted"/>
<name>A0ABN9W2D2_9DINO</name>
<gene>
    <name evidence="1" type="ORF">PCOR1329_LOCUS63045</name>
</gene>
<comment type="caution">
    <text evidence="1">The sequence shown here is derived from an EMBL/GenBank/DDBJ whole genome shotgun (WGS) entry which is preliminary data.</text>
</comment>
<organism evidence="1 2">
    <name type="scientific">Prorocentrum cordatum</name>
    <dbReference type="NCBI Taxonomy" id="2364126"/>
    <lineage>
        <taxon>Eukaryota</taxon>
        <taxon>Sar</taxon>
        <taxon>Alveolata</taxon>
        <taxon>Dinophyceae</taxon>
        <taxon>Prorocentrales</taxon>
        <taxon>Prorocentraceae</taxon>
        <taxon>Prorocentrum</taxon>
    </lineage>
</organism>
<reference evidence="1" key="1">
    <citation type="submission" date="2023-10" db="EMBL/GenBank/DDBJ databases">
        <authorList>
            <person name="Chen Y."/>
            <person name="Shah S."/>
            <person name="Dougan E. K."/>
            <person name="Thang M."/>
            <person name="Chan C."/>
        </authorList>
    </citation>
    <scope>NUCLEOTIDE SEQUENCE [LARGE SCALE GENOMIC DNA]</scope>
</reference>
<sequence>ALASKRGEFLRDPVGAAEQGPKWPLVHFVSLQSKSDFWAKLISFPGGDLISAYPGLMDVGAREWKALQISI</sequence>
<dbReference type="Proteomes" id="UP001189429">
    <property type="component" value="Unassembled WGS sequence"/>
</dbReference>
<evidence type="ECO:0000313" key="1">
    <source>
        <dbReference type="EMBL" id="CAK0879677.1"/>
    </source>
</evidence>
<feature type="non-terminal residue" evidence="1">
    <location>
        <position position="1"/>
    </location>
</feature>
<accession>A0ABN9W2D2</accession>
<evidence type="ECO:0000313" key="2">
    <source>
        <dbReference type="Proteomes" id="UP001189429"/>
    </source>
</evidence>
<protein>
    <submittedName>
        <fullName evidence="1">Uncharacterized protein</fullName>
    </submittedName>
</protein>
<dbReference type="EMBL" id="CAUYUJ010017988">
    <property type="protein sequence ID" value="CAK0879677.1"/>
    <property type="molecule type" value="Genomic_DNA"/>
</dbReference>
<keyword evidence="2" id="KW-1185">Reference proteome</keyword>